<evidence type="ECO:0000313" key="3">
    <source>
        <dbReference type="EMBL" id="MFC5291336.1"/>
    </source>
</evidence>
<keyword evidence="3" id="KW-0540">Nuclease</keyword>
<accession>A0ABW0EZI6</accession>
<proteinExistence type="predicted"/>
<dbReference type="Gene3D" id="1.10.30.50">
    <property type="match status" value="1"/>
</dbReference>
<dbReference type="InterPro" id="IPR011089">
    <property type="entry name" value="GmrSD_C"/>
</dbReference>
<sequence>MSPRWSLAVLVLLTGCALPDLPGAEPGPSSAGPPPSLSALGEPKAEDTGAHYRRDDWGDWDYDPSTKCNTRERVLARDGTGLDVDSQCRPQCPSGKCWTSSYDGEVVGDAGDLQIDHIVPLAEANRSGARKWSAEQRGRFYNDMDNLIAVTGSSNQSKGDDDPGRWRPDRGAWCDYATKYVTVKARYKLSVDRAEQAELARMLDTC</sequence>
<organism evidence="3 4">
    <name type="scientific">Actinokineospora guangxiensis</name>
    <dbReference type="NCBI Taxonomy" id="1490288"/>
    <lineage>
        <taxon>Bacteria</taxon>
        <taxon>Bacillati</taxon>
        <taxon>Actinomycetota</taxon>
        <taxon>Actinomycetes</taxon>
        <taxon>Pseudonocardiales</taxon>
        <taxon>Pseudonocardiaceae</taxon>
        <taxon>Actinokineospora</taxon>
    </lineage>
</organism>
<feature type="compositionally biased region" description="Basic and acidic residues" evidence="1">
    <location>
        <begin position="43"/>
        <end position="56"/>
    </location>
</feature>
<evidence type="ECO:0000259" key="2">
    <source>
        <dbReference type="Pfam" id="PF07510"/>
    </source>
</evidence>
<evidence type="ECO:0000313" key="4">
    <source>
        <dbReference type="Proteomes" id="UP001596157"/>
    </source>
</evidence>
<dbReference type="PANTHER" id="PTHR24094">
    <property type="entry name" value="SECRETED PROTEIN"/>
    <property type="match status" value="1"/>
</dbReference>
<dbReference type="GO" id="GO:0004519">
    <property type="term" value="F:endonuclease activity"/>
    <property type="evidence" value="ECO:0007669"/>
    <property type="project" value="UniProtKB-KW"/>
</dbReference>
<dbReference type="Pfam" id="PF07510">
    <property type="entry name" value="GmrSD_C"/>
    <property type="match status" value="1"/>
</dbReference>
<dbReference type="PANTHER" id="PTHR24094:SF15">
    <property type="entry name" value="AMP-DEPENDENT SYNTHETASE_LIGASE DOMAIN-CONTAINING PROTEIN-RELATED"/>
    <property type="match status" value="1"/>
</dbReference>
<keyword evidence="4" id="KW-1185">Reference proteome</keyword>
<feature type="domain" description="GmrSD restriction endonucleases C-terminal" evidence="2">
    <location>
        <begin position="109"/>
        <end position="201"/>
    </location>
</feature>
<keyword evidence="3" id="KW-0378">Hydrolase</keyword>
<keyword evidence="3" id="KW-0255">Endonuclease</keyword>
<dbReference type="Proteomes" id="UP001596157">
    <property type="component" value="Unassembled WGS sequence"/>
</dbReference>
<protein>
    <submittedName>
        <fullName evidence="3">HNH endonuclease family protein</fullName>
    </submittedName>
</protein>
<reference evidence="4" key="1">
    <citation type="journal article" date="2019" name="Int. J. Syst. Evol. Microbiol.">
        <title>The Global Catalogue of Microorganisms (GCM) 10K type strain sequencing project: providing services to taxonomists for standard genome sequencing and annotation.</title>
        <authorList>
            <consortium name="The Broad Institute Genomics Platform"/>
            <consortium name="The Broad Institute Genome Sequencing Center for Infectious Disease"/>
            <person name="Wu L."/>
            <person name="Ma J."/>
        </authorList>
    </citation>
    <scope>NUCLEOTIDE SEQUENCE [LARGE SCALE GENOMIC DNA]</scope>
    <source>
        <strain evidence="4">CCUG 59778</strain>
    </source>
</reference>
<dbReference type="RefSeq" id="WP_378251254.1">
    <property type="nucleotide sequence ID" value="NZ_JBHSKF010000028.1"/>
</dbReference>
<dbReference type="EMBL" id="JBHSKF010000028">
    <property type="protein sequence ID" value="MFC5291336.1"/>
    <property type="molecule type" value="Genomic_DNA"/>
</dbReference>
<name>A0ABW0EZI6_9PSEU</name>
<gene>
    <name evidence="3" type="ORF">ACFPM7_30165</name>
</gene>
<feature type="region of interest" description="Disordered" evidence="1">
    <location>
        <begin position="23"/>
        <end position="56"/>
    </location>
</feature>
<dbReference type="PROSITE" id="PS51257">
    <property type="entry name" value="PROKAR_LIPOPROTEIN"/>
    <property type="match status" value="1"/>
</dbReference>
<comment type="caution">
    <text evidence="3">The sequence shown here is derived from an EMBL/GenBank/DDBJ whole genome shotgun (WGS) entry which is preliminary data.</text>
</comment>
<evidence type="ECO:0000256" key="1">
    <source>
        <dbReference type="SAM" id="MobiDB-lite"/>
    </source>
</evidence>